<accession>A0A6B1FZ28</accession>
<protein>
    <submittedName>
        <fullName evidence="1">Uncharacterized protein</fullName>
    </submittedName>
</protein>
<dbReference type="AlphaFoldDB" id="A0A6B1FZ28"/>
<evidence type="ECO:0000313" key="1">
    <source>
        <dbReference type="EMBL" id="MYH61510.1"/>
    </source>
</evidence>
<dbReference type="EMBL" id="VYDA01000266">
    <property type="protein sequence ID" value="MYH61510.1"/>
    <property type="molecule type" value="Genomic_DNA"/>
</dbReference>
<gene>
    <name evidence="1" type="ORF">F4148_07000</name>
</gene>
<comment type="caution">
    <text evidence="1">The sequence shown here is derived from an EMBL/GenBank/DDBJ whole genome shotgun (WGS) entry which is preliminary data.</text>
</comment>
<proteinExistence type="predicted"/>
<name>A0A6B1FZ28_9CHLR</name>
<sequence length="103" mass="11767">MCDKERKRKTLRELPVQYLPDERGDVQSVLVPIDLWKELLALYEASGESDEGKQAENSAKPPLTMFGAFPELAEIEFGEKFEAVKQLGRESIDKQFERLQGHS</sequence>
<reference evidence="1" key="1">
    <citation type="submission" date="2019-09" db="EMBL/GenBank/DDBJ databases">
        <title>Characterisation of the sponge microbiome using genome-centric metagenomics.</title>
        <authorList>
            <person name="Engelberts J.P."/>
            <person name="Robbins S.J."/>
            <person name="De Goeij J.M."/>
            <person name="Aranda M."/>
            <person name="Bell S.C."/>
            <person name="Webster N.S."/>
        </authorList>
    </citation>
    <scope>NUCLEOTIDE SEQUENCE</scope>
    <source>
        <strain evidence="1">SB0675_bin_29</strain>
    </source>
</reference>
<organism evidence="1">
    <name type="scientific">Caldilineaceae bacterium SB0675_bin_29</name>
    <dbReference type="NCBI Taxonomy" id="2605266"/>
    <lineage>
        <taxon>Bacteria</taxon>
        <taxon>Bacillati</taxon>
        <taxon>Chloroflexota</taxon>
        <taxon>Caldilineae</taxon>
        <taxon>Caldilineales</taxon>
        <taxon>Caldilineaceae</taxon>
    </lineage>
</organism>